<comment type="similarity">
    <text evidence="1">Belongs to the carbon-nitrogen hydrolase superfamily. NIT1/NIT2 family.</text>
</comment>
<feature type="domain" description="CN hydrolase" evidence="4">
    <location>
        <begin position="1"/>
        <end position="257"/>
    </location>
</feature>
<evidence type="ECO:0000256" key="2">
    <source>
        <dbReference type="ARBA" id="ARBA00022801"/>
    </source>
</evidence>
<keyword evidence="2 5" id="KW-0378">Hydrolase</keyword>
<dbReference type="Gene3D" id="3.60.110.10">
    <property type="entry name" value="Carbon-nitrogen hydrolase"/>
    <property type="match status" value="1"/>
</dbReference>
<name>A0ABS9QWV2_9GAMM</name>
<dbReference type="PROSITE" id="PS50263">
    <property type="entry name" value="CN_HYDROLASE"/>
    <property type="match status" value="1"/>
</dbReference>
<evidence type="ECO:0000256" key="1">
    <source>
        <dbReference type="ARBA" id="ARBA00010613"/>
    </source>
</evidence>
<dbReference type="Proteomes" id="UP000829384">
    <property type="component" value="Unassembled WGS sequence"/>
</dbReference>
<dbReference type="InterPro" id="IPR003010">
    <property type="entry name" value="C-N_Hydrolase"/>
</dbReference>
<dbReference type="InterPro" id="IPR001110">
    <property type="entry name" value="UPF0012_CS"/>
</dbReference>
<gene>
    <name evidence="5" type="ORF">H9J30_13065</name>
</gene>
<protein>
    <submittedName>
        <fullName evidence="5">Carbon-nitrogen hydrolase family protein</fullName>
    </submittedName>
</protein>
<dbReference type="InterPro" id="IPR036526">
    <property type="entry name" value="C-N_Hydrolase_sf"/>
</dbReference>
<dbReference type="GO" id="GO:0016787">
    <property type="term" value="F:hydrolase activity"/>
    <property type="evidence" value="ECO:0007669"/>
    <property type="project" value="UniProtKB-KW"/>
</dbReference>
<comment type="caution">
    <text evidence="5">The sequence shown here is derived from an EMBL/GenBank/DDBJ whole genome shotgun (WGS) entry which is preliminary data.</text>
</comment>
<accession>A0ABS9QWV2</accession>
<dbReference type="InterPro" id="IPR045254">
    <property type="entry name" value="Nit1/2_C-N_Hydrolase"/>
</dbReference>
<evidence type="ECO:0000256" key="3">
    <source>
        <dbReference type="SAM" id="Coils"/>
    </source>
</evidence>
<dbReference type="CDD" id="cd07572">
    <property type="entry name" value="nit"/>
    <property type="match status" value="1"/>
</dbReference>
<sequence>MRISLLQCQSSRDVSANLLFIESQLEELTQERQQWGDNSPHLVVLPECSLLFGGHESQQLAYAGDSHHSPLKSALSALATRYRVFMVAGTIPALAEDGRVYSRCYLFDDKGDTLGHYDKLHLFDVDVADGTKQYRESETFCPGDHISVIDTPFGKIGLSICYDLRFPDLFRAMRLAGAEIITVPSAFTKVTGEAHWQVLLQARAIETQCVIVAAAQWGAHNQGSRETWGQSMVIGPWGNIIAERTTGTGWVHADIDLTEVHSIRSKMPVMQHNRFNAPTIKLRESLILNALTTEQKP</sequence>
<reference evidence="5 6" key="1">
    <citation type="submission" date="2020-08" db="EMBL/GenBank/DDBJ databases">
        <title>Whole genome sequence of Shewanella sp strain PS-2.</title>
        <authorList>
            <person name="Das S.K."/>
        </authorList>
    </citation>
    <scope>NUCLEOTIDE SEQUENCE [LARGE SCALE GENOMIC DNA]</scope>
    <source>
        <strain evidence="5 6">PS-2</strain>
    </source>
</reference>
<feature type="coiled-coil region" evidence="3">
    <location>
        <begin position="11"/>
        <end position="38"/>
    </location>
</feature>
<dbReference type="Pfam" id="PF00795">
    <property type="entry name" value="CN_hydrolase"/>
    <property type="match status" value="1"/>
</dbReference>
<dbReference type="PROSITE" id="PS01227">
    <property type="entry name" value="UPF0012"/>
    <property type="match status" value="1"/>
</dbReference>
<dbReference type="EMBL" id="JACSDI010000009">
    <property type="protein sequence ID" value="MCG9964837.1"/>
    <property type="molecule type" value="Genomic_DNA"/>
</dbReference>
<dbReference type="RefSeq" id="WP_240131409.1">
    <property type="nucleotide sequence ID" value="NZ_JACSDI010000009.1"/>
</dbReference>
<evidence type="ECO:0000259" key="4">
    <source>
        <dbReference type="PROSITE" id="PS50263"/>
    </source>
</evidence>
<evidence type="ECO:0000313" key="5">
    <source>
        <dbReference type="EMBL" id="MCG9964837.1"/>
    </source>
</evidence>
<keyword evidence="3" id="KW-0175">Coiled coil</keyword>
<dbReference type="PANTHER" id="PTHR23088:SF27">
    <property type="entry name" value="DEAMINATED GLUTATHIONE AMIDASE"/>
    <property type="match status" value="1"/>
</dbReference>
<dbReference type="SUPFAM" id="SSF56317">
    <property type="entry name" value="Carbon-nitrogen hydrolase"/>
    <property type="match status" value="1"/>
</dbReference>
<dbReference type="PANTHER" id="PTHR23088">
    <property type="entry name" value="NITRILASE-RELATED"/>
    <property type="match status" value="1"/>
</dbReference>
<evidence type="ECO:0000313" key="6">
    <source>
        <dbReference type="Proteomes" id="UP000829384"/>
    </source>
</evidence>
<proteinExistence type="inferred from homology"/>
<organism evidence="5 6">
    <name type="scientific">Shewanella cutis</name>
    <dbReference type="NCBI Taxonomy" id="2766780"/>
    <lineage>
        <taxon>Bacteria</taxon>
        <taxon>Pseudomonadati</taxon>
        <taxon>Pseudomonadota</taxon>
        <taxon>Gammaproteobacteria</taxon>
        <taxon>Alteromonadales</taxon>
        <taxon>Shewanellaceae</taxon>
        <taxon>Shewanella</taxon>
    </lineage>
</organism>
<keyword evidence="6" id="KW-1185">Reference proteome</keyword>